<evidence type="ECO:0000256" key="1">
    <source>
        <dbReference type="SAM" id="Phobius"/>
    </source>
</evidence>
<comment type="caution">
    <text evidence="5">The sequence shown here is derived from an EMBL/GenBank/DDBJ whole genome shotgun (WGS) entry which is preliminary data.</text>
</comment>
<dbReference type="InterPro" id="IPR011110">
    <property type="entry name" value="Reg_prop"/>
</dbReference>
<evidence type="ECO:0000259" key="3">
    <source>
        <dbReference type="Pfam" id="PF06580"/>
    </source>
</evidence>
<evidence type="ECO:0000256" key="2">
    <source>
        <dbReference type="SAM" id="SignalP"/>
    </source>
</evidence>
<keyword evidence="1" id="KW-1133">Transmembrane helix</keyword>
<dbReference type="PANTHER" id="PTHR34220:SF7">
    <property type="entry name" value="SENSOR HISTIDINE KINASE YPDA"/>
    <property type="match status" value="1"/>
</dbReference>
<evidence type="ECO:0000259" key="4">
    <source>
        <dbReference type="Pfam" id="PF07495"/>
    </source>
</evidence>
<proteinExistence type="predicted"/>
<dbReference type="Pfam" id="PF07494">
    <property type="entry name" value="Reg_prop"/>
    <property type="match status" value="1"/>
</dbReference>
<keyword evidence="2" id="KW-0732">Signal</keyword>
<dbReference type="RefSeq" id="WP_106522648.1">
    <property type="nucleotide sequence ID" value="NZ_PYGD01000003.1"/>
</dbReference>
<dbReference type="GO" id="GO:0016020">
    <property type="term" value="C:membrane"/>
    <property type="evidence" value="ECO:0007669"/>
    <property type="project" value="InterPro"/>
</dbReference>
<dbReference type="Pfam" id="PF06580">
    <property type="entry name" value="His_kinase"/>
    <property type="match status" value="1"/>
</dbReference>
<feature type="transmembrane region" description="Helical" evidence="1">
    <location>
        <begin position="702"/>
        <end position="724"/>
    </location>
</feature>
<dbReference type="PANTHER" id="PTHR34220">
    <property type="entry name" value="SENSOR HISTIDINE KINASE YPDA"/>
    <property type="match status" value="1"/>
</dbReference>
<dbReference type="SUPFAM" id="SSF63829">
    <property type="entry name" value="Calcium-dependent phosphotriesterase"/>
    <property type="match status" value="1"/>
</dbReference>
<dbReference type="AlphaFoldDB" id="A0A2P8D5G1"/>
<keyword evidence="1" id="KW-0472">Membrane</keyword>
<keyword evidence="1" id="KW-0812">Transmembrane</keyword>
<dbReference type="InterPro" id="IPR013783">
    <property type="entry name" value="Ig-like_fold"/>
</dbReference>
<dbReference type="InterPro" id="IPR011123">
    <property type="entry name" value="Y_Y_Y"/>
</dbReference>
<dbReference type="SUPFAM" id="SSF55874">
    <property type="entry name" value="ATPase domain of HSP90 chaperone/DNA topoisomerase II/histidine kinase"/>
    <property type="match status" value="1"/>
</dbReference>
<protein>
    <submittedName>
        <fullName evidence="5">Two component regulator with propeller domain</fullName>
    </submittedName>
</protein>
<name>A0A2P8D5G1_9BACT</name>
<dbReference type="InterPro" id="IPR015943">
    <property type="entry name" value="WD40/YVTN_repeat-like_dom_sf"/>
</dbReference>
<evidence type="ECO:0000313" key="5">
    <source>
        <dbReference type="EMBL" id="PSK92455.1"/>
    </source>
</evidence>
<dbReference type="InterPro" id="IPR036890">
    <property type="entry name" value="HATPase_C_sf"/>
</dbReference>
<gene>
    <name evidence="5" type="ORF">B0I18_10332</name>
</gene>
<dbReference type="GO" id="GO:0000155">
    <property type="term" value="F:phosphorelay sensor kinase activity"/>
    <property type="evidence" value="ECO:0007669"/>
    <property type="project" value="InterPro"/>
</dbReference>
<keyword evidence="6" id="KW-1185">Reference proteome</keyword>
<dbReference type="InterPro" id="IPR050640">
    <property type="entry name" value="Bact_2-comp_sensor_kinase"/>
</dbReference>
<feature type="domain" description="Signal transduction histidine kinase internal region" evidence="3">
    <location>
        <begin position="746"/>
        <end position="825"/>
    </location>
</feature>
<organism evidence="5 6">
    <name type="scientific">Taibaiella chishuiensis</name>
    <dbReference type="NCBI Taxonomy" id="1434707"/>
    <lineage>
        <taxon>Bacteria</taxon>
        <taxon>Pseudomonadati</taxon>
        <taxon>Bacteroidota</taxon>
        <taxon>Chitinophagia</taxon>
        <taxon>Chitinophagales</taxon>
        <taxon>Chitinophagaceae</taxon>
        <taxon>Taibaiella</taxon>
    </lineage>
</organism>
<dbReference type="Gene3D" id="2.60.40.10">
    <property type="entry name" value="Immunoglobulins"/>
    <property type="match status" value="1"/>
</dbReference>
<dbReference type="InterPro" id="IPR010559">
    <property type="entry name" value="Sig_transdc_His_kin_internal"/>
</dbReference>
<evidence type="ECO:0000313" key="6">
    <source>
        <dbReference type="Proteomes" id="UP000240572"/>
    </source>
</evidence>
<feature type="signal peptide" evidence="2">
    <location>
        <begin position="1"/>
        <end position="20"/>
    </location>
</feature>
<dbReference type="OrthoDB" id="9809670at2"/>
<dbReference type="Proteomes" id="UP000240572">
    <property type="component" value="Unassembled WGS sequence"/>
</dbReference>
<accession>A0A2P8D5G1</accession>
<reference evidence="5 6" key="1">
    <citation type="submission" date="2018-03" db="EMBL/GenBank/DDBJ databases">
        <title>Genomic Encyclopedia of Type Strains, Phase III (KMG-III): the genomes of soil and plant-associated and newly described type strains.</title>
        <authorList>
            <person name="Whitman W."/>
        </authorList>
    </citation>
    <scope>NUCLEOTIDE SEQUENCE [LARGE SCALE GENOMIC DNA]</scope>
    <source>
        <strain evidence="5 6">CGMCC 1.12700</strain>
    </source>
</reference>
<feature type="chain" id="PRO_5015108963" evidence="2">
    <location>
        <begin position="21"/>
        <end position="966"/>
    </location>
</feature>
<dbReference type="EMBL" id="PYGD01000003">
    <property type="protein sequence ID" value="PSK92455.1"/>
    <property type="molecule type" value="Genomic_DNA"/>
</dbReference>
<sequence length="966" mass="109183">MRSLFLVYCLILLSVRGAFAQEYSYMHYDTKDGLSGATVYAIAQSADGFIWFGTETGLSRFDGKSFKTFTMKEGLTSNEVLGLYTDSRERIWLIPFGSSISYYFRGKIYSRDNDPVLKGIKLGSLVTGLCEDDKGNLVIQAAYQTYVVNPAGRIAYYASGVHNPEAVFDEQHAFYLTRSQFLPNLLRLPARVRQQVKPDWFCEVSARTAAGCTYLFRSGDTIRVMDNSGTGRQEYLPHNSSFKFIDSTTFAVFNKTAGVLLLDKDDATLRHRYFTDYTINDAIRDREGNLWFATKGCGVFKINSNRFKNLFAVNDKGTSYIRDIHQMGSGIYVGGHNDRYWKFDAVDDRFFHREIENKPRLFSPGRSFLQHLPDKAFINCGSSDFLGLKRYWTGMVDKPKTAQVMGDTLLIADITGAYFLYHNKRLPDPVYRGRTTCAYRLGDTCFIGTFEGLYGVGPDRIARPLGTAIPAFRKHISFFAEGADSILWIGTYGEGVFGYKAGRIVASFNQQNGLSSSLCRCLFYTDHKLWVGTEKGINKIDVRPGVYKIESSITAADGLNSDIINTIYSSGHIVYVGTPVGVTVFDERNMATRGIPGLNMTGITVSGRALDPLNTDIQLPHDDNNITFEYSGISFLSEKNIVFRYRILGLGDQWQSTREQTLSYPSLPSGDYTLQLVAVNKFGEKSRPLELRFTIAKSIPELLWFKISIAAIALLLVGLVVAYFNRSRHRKATRDLVTHQKMMVLEQMALRAQMNPHFIFNCLNAMQQYILEGDIEKANFYLSQFAALVRDTLDNATRVFISLAEEIKYLTSYIALERMQFEDRFDYTVTLSHGIDPQRVNIPNMVLQPYVENAIKHGIGPLKESGRLSVVFNRLESEQLLECIIEDNGAGIKNSGTKGGERQFPAKGMSITDKRIQTLNQLYPQEQPIQIRIEDLTGQPDGPGTRITIYFPFYEDQDHNHRRQDS</sequence>
<dbReference type="Pfam" id="PF07495">
    <property type="entry name" value="Y_Y_Y"/>
    <property type="match status" value="1"/>
</dbReference>
<dbReference type="Gene3D" id="3.30.565.10">
    <property type="entry name" value="Histidine kinase-like ATPase, C-terminal domain"/>
    <property type="match status" value="1"/>
</dbReference>
<feature type="domain" description="Two component regulator three Y" evidence="4">
    <location>
        <begin position="636"/>
        <end position="695"/>
    </location>
</feature>
<dbReference type="Gene3D" id="2.130.10.10">
    <property type="entry name" value="YVTN repeat-like/Quinoprotein amine dehydrogenase"/>
    <property type="match status" value="3"/>
</dbReference>